<dbReference type="OrthoDB" id="10629913at2759"/>
<feature type="region of interest" description="Disordered" evidence="1">
    <location>
        <begin position="258"/>
        <end position="293"/>
    </location>
</feature>
<evidence type="ECO:0000313" key="2">
    <source>
        <dbReference type="EMBL" id="KAF6005016.1"/>
    </source>
</evidence>
<evidence type="ECO:0000313" key="3">
    <source>
        <dbReference type="Proteomes" id="UP000530660"/>
    </source>
</evidence>
<dbReference type="Proteomes" id="UP000530660">
    <property type="component" value="Unassembled WGS sequence"/>
</dbReference>
<feature type="compositionally biased region" description="Basic and acidic residues" evidence="1">
    <location>
        <begin position="85"/>
        <end position="96"/>
    </location>
</feature>
<dbReference type="EMBL" id="VWRR01000002">
    <property type="protein sequence ID" value="KAF6005016.1"/>
    <property type="molecule type" value="Genomic_DNA"/>
</dbReference>
<feature type="region of interest" description="Disordered" evidence="1">
    <location>
        <begin position="498"/>
        <end position="569"/>
    </location>
</feature>
<feature type="region of interest" description="Disordered" evidence="1">
    <location>
        <begin position="444"/>
        <end position="473"/>
    </location>
</feature>
<sequence>MSEPAYGEPSPSGRPSSPPPYVPLHVYSRDAFLSIRTSTNDTVLSLAPALPLASPRAKERWTLRLVHNDWAAAAALASAPTQSERLARTVRAETGGRRNRKSGTGAPSNASERTGTANWRSAVPVQLPDLIPVSEDWLKPHPLLDPGQEAPLEEAGKETKDGDEFMDGFLEHARRGEDLLDIEARAGDTASTRQRGQHHVLGRDAVATSASAIEPSAELVPSLREMRLTGGNAHVPGRTSETAAREAAKLSAGLPRATPELWSRTQSTPSSVASLSKNANALASASDTRNSDTRRITAAEAEEVRIPVTNEAGLHASRLSRWANLHTDVAAESSTAARAGSADHAETLSPSVLAFFNQVRAQAGAPPGAAPGMGTPATQPYPSMALRPPAESIGAQSSYPEPSLYALFGGYPMPPLNRMGPPPGFSFPPPMEPFGNSEIYTPLPPAPQHQQSNAPAASAVTMPPRPPSGHALHPASFPGRGGMPPATAFGSMALDMEHRHAHQGQAPPPFLHTGPYPPGPPQNGPPGHNAPFHNGTAPVDTQAVFHHAAGSSAGYYRDQRWPPGMPREP</sequence>
<keyword evidence="3" id="KW-1185">Reference proteome</keyword>
<feature type="compositionally biased region" description="Pro residues" evidence="1">
    <location>
        <begin position="506"/>
        <end position="524"/>
    </location>
</feature>
<feature type="region of interest" description="Disordered" evidence="1">
    <location>
        <begin position="1"/>
        <end position="22"/>
    </location>
</feature>
<accession>A0A7J7IPH1</accession>
<dbReference type="AlphaFoldDB" id="A0A7J7IPH1"/>
<gene>
    <name evidence="2" type="ORF">F1559_004900</name>
</gene>
<reference evidence="2 3" key="1">
    <citation type="journal article" date="2020" name="J. Phycol.">
        <title>Comparative genome analysis reveals Cyanidiococcus gen. nov., a new extremophilic red algal genus sister to Cyanidioschyzon (Cyanidioschyzonaceae, Rhodophyta).</title>
        <authorList>
            <person name="Liu S.-L."/>
            <person name="Chiang Y.-R."/>
            <person name="Yoon H.S."/>
            <person name="Fu H.-Y."/>
        </authorList>
    </citation>
    <scope>NUCLEOTIDE SEQUENCE [LARGE SCALE GENOMIC DNA]</scope>
    <source>
        <strain evidence="2 3">THAL066</strain>
    </source>
</reference>
<feature type="compositionally biased region" description="Polar residues" evidence="1">
    <location>
        <begin position="105"/>
        <end position="119"/>
    </location>
</feature>
<organism evidence="2 3">
    <name type="scientific">Cyanidiococcus yangmingshanensis</name>
    <dbReference type="NCBI Taxonomy" id="2690220"/>
    <lineage>
        <taxon>Eukaryota</taxon>
        <taxon>Rhodophyta</taxon>
        <taxon>Bangiophyceae</taxon>
        <taxon>Cyanidiales</taxon>
        <taxon>Cyanidiaceae</taxon>
        <taxon>Cyanidiococcus</taxon>
    </lineage>
</organism>
<comment type="caution">
    <text evidence="2">The sequence shown here is derived from an EMBL/GenBank/DDBJ whole genome shotgun (WGS) entry which is preliminary data.</text>
</comment>
<feature type="compositionally biased region" description="Low complexity" evidence="1">
    <location>
        <begin position="270"/>
        <end position="286"/>
    </location>
</feature>
<evidence type="ECO:0000256" key="1">
    <source>
        <dbReference type="SAM" id="MobiDB-lite"/>
    </source>
</evidence>
<name>A0A7J7IPH1_9RHOD</name>
<protein>
    <submittedName>
        <fullName evidence="2">Uncharacterized protein</fullName>
    </submittedName>
</protein>
<feature type="region of interest" description="Disordered" evidence="1">
    <location>
        <begin position="78"/>
        <end position="121"/>
    </location>
</feature>
<proteinExistence type="predicted"/>